<comment type="caution">
    <text evidence="2">The sequence shown here is derived from an EMBL/GenBank/DDBJ whole genome shotgun (WGS) entry which is preliminary data.</text>
</comment>
<name>A0A919NT02_9ACTN</name>
<feature type="transmembrane region" description="Helical" evidence="1">
    <location>
        <begin position="86"/>
        <end position="109"/>
    </location>
</feature>
<dbReference type="InterPro" id="IPR007136">
    <property type="entry name" value="DUF347"/>
</dbReference>
<evidence type="ECO:0000256" key="1">
    <source>
        <dbReference type="SAM" id="Phobius"/>
    </source>
</evidence>
<evidence type="ECO:0000313" key="3">
    <source>
        <dbReference type="Proteomes" id="UP000623608"/>
    </source>
</evidence>
<dbReference type="AlphaFoldDB" id="A0A919NT02"/>
<reference evidence="2" key="1">
    <citation type="submission" date="2021-01" db="EMBL/GenBank/DDBJ databases">
        <title>Whole genome shotgun sequence of Actinoplanes tereljensis NBRC 105297.</title>
        <authorList>
            <person name="Komaki H."/>
            <person name="Tamura T."/>
        </authorList>
    </citation>
    <scope>NUCLEOTIDE SEQUENCE</scope>
    <source>
        <strain evidence="2">NBRC 105297</strain>
    </source>
</reference>
<keyword evidence="1" id="KW-0472">Membrane</keyword>
<protein>
    <submittedName>
        <fullName evidence="2">Uncharacterized protein</fullName>
    </submittedName>
</protein>
<sequence length="134" mass="14710">MTSKTPRATVLFWILLVVAAAVGEPVTDALRAVLGLGITTMLTTTVLAVMMVVQLSVDRYVRWLHWLVVVLVSVFGTLVADNLIEIFGVAPRTVAVVFAFLLAATAAAWFLIRREAFYWLTLLLTFTLVTALQS</sequence>
<dbReference type="Pfam" id="PF03988">
    <property type="entry name" value="DUF347"/>
    <property type="match status" value="1"/>
</dbReference>
<dbReference type="EMBL" id="BOMY01000041">
    <property type="protein sequence ID" value="GIF23471.1"/>
    <property type="molecule type" value="Genomic_DNA"/>
</dbReference>
<dbReference type="RefSeq" id="WP_203811373.1">
    <property type="nucleotide sequence ID" value="NZ_BOMY01000041.1"/>
</dbReference>
<proteinExistence type="predicted"/>
<accession>A0A919NT02</accession>
<keyword evidence="1" id="KW-1133">Transmembrane helix</keyword>
<feature type="transmembrane region" description="Helical" evidence="1">
    <location>
        <begin position="33"/>
        <end position="53"/>
    </location>
</feature>
<organism evidence="2 3">
    <name type="scientific">Paractinoplanes tereljensis</name>
    <dbReference type="NCBI Taxonomy" id="571912"/>
    <lineage>
        <taxon>Bacteria</taxon>
        <taxon>Bacillati</taxon>
        <taxon>Actinomycetota</taxon>
        <taxon>Actinomycetes</taxon>
        <taxon>Micromonosporales</taxon>
        <taxon>Micromonosporaceae</taxon>
        <taxon>Paractinoplanes</taxon>
    </lineage>
</organism>
<keyword evidence="1" id="KW-0812">Transmembrane</keyword>
<evidence type="ECO:0000313" key="2">
    <source>
        <dbReference type="EMBL" id="GIF23471.1"/>
    </source>
</evidence>
<feature type="transmembrane region" description="Helical" evidence="1">
    <location>
        <begin position="60"/>
        <end position="80"/>
    </location>
</feature>
<gene>
    <name evidence="2" type="ORF">Ate02nite_62010</name>
</gene>
<feature type="transmembrane region" description="Helical" evidence="1">
    <location>
        <begin position="116"/>
        <end position="133"/>
    </location>
</feature>
<dbReference type="Proteomes" id="UP000623608">
    <property type="component" value="Unassembled WGS sequence"/>
</dbReference>
<keyword evidence="3" id="KW-1185">Reference proteome</keyword>